<gene>
    <name evidence="2" type="ORF">GCM10010468_52710</name>
</gene>
<name>A0ABP6QL10_9ACTN</name>
<dbReference type="SMART" id="SM00332">
    <property type="entry name" value="PP2Cc"/>
    <property type="match status" value="1"/>
</dbReference>
<reference evidence="3" key="1">
    <citation type="journal article" date="2019" name="Int. J. Syst. Evol. Microbiol.">
        <title>The Global Catalogue of Microorganisms (GCM) 10K type strain sequencing project: providing services to taxonomists for standard genome sequencing and annotation.</title>
        <authorList>
            <consortium name="The Broad Institute Genomics Platform"/>
            <consortium name="The Broad Institute Genome Sequencing Center for Infectious Disease"/>
            <person name="Wu L."/>
            <person name="Ma J."/>
        </authorList>
    </citation>
    <scope>NUCLEOTIDE SEQUENCE [LARGE SCALE GENOMIC DNA]</scope>
    <source>
        <strain evidence="3">JCM 9377</strain>
    </source>
</reference>
<dbReference type="Pfam" id="PF07228">
    <property type="entry name" value="SpoIIE"/>
    <property type="match status" value="1"/>
</dbReference>
<proteinExistence type="predicted"/>
<dbReference type="InterPro" id="IPR036457">
    <property type="entry name" value="PPM-type-like_dom_sf"/>
</dbReference>
<dbReference type="Gene3D" id="3.60.40.10">
    <property type="entry name" value="PPM-type phosphatase domain"/>
    <property type="match status" value="1"/>
</dbReference>
<dbReference type="PROSITE" id="PS51746">
    <property type="entry name" value="PPM_2"/>
    <property type="match status" value="1"/>
</dbReference>
<dbReference type="SMART" id="SM00331">
    <property type="entry name" value="PP2C_SIG"/>
    <property type="match status" value="1"/>
</dbReference>
<feature type="domain" description="PPM-type phosphatase" evidence="1">
    <location>
        <begin position="151"/>
        <end position="384"/>
    </location>
</feature>
<dbReference type="Proteomes" id="UP001501237">
    <property type="component" value="Unassembled WGS sequence"/>
</dbReference>
<dbReference type="SUPFAM" id="SSF81606">
    <property type="entry name" value="PP2C-like"/>
    <property type="match status" value="1"/>
</dbReference>
<dbReference type="RefSeq" id="WP_344833233.1">
    <property type="nucleotide sequence ID" value="NZ_BAAAUV010000014.1"/>
</dbReference>
<keyword evidence="3" id="KW-1185">Reference proteome</keyword>
<comment type="caution">
    <text evidence="2">The sequence shown here is derived from an EMBL/GenBank/DDBJ whole genome shotgun (WGS) entry which is preliminary data.</text>
</comment>
<evidence type="ECO:0000313" key="3">
    <source>
        <dbReference type="Proteomes" id="UP001501237"/>
    </source>
</evidence>
<dbReference type="EMBL" id="BAAAUV010000014">
    <property type="protein sequence ID" value="GAA3225186.1"/>
    <property type="molecule type" value="Genomic_DNA"/>
</dbReference>
<protein>
    <recommendedName>
        <fullName evidence="1">PPM-type phosphatase domain-containing protein</fullName>
    </recommendedName>
</protein>
<organism evidence="2 3">
    <name type="scientific">Actinocorallia longicatena</name>
    <dbReference type="NCBI Taxonomy" id="111803"/>
    <lineage>
        <taxon>Bacteria</taxon>
        <taxon>Bacillati</taxon>
        <taxon>Actinomycetota</taxon>
        <taxon>Actinomycetes</taxon>
        <taxon>Streptosporangiales</taxon>
        <taxon>Thermomonosporaceae</taxon>
        <taxon>Actinocorallia</taxon>
    </lineage>
</organism>
<accession>A0ABP6QL10</accession>
<dbReference type="InterPro" id="IPR001932">
    <property type="entry name" value="PPM-type_phosphatase-like_dom"/>
</dbReference>
<sequence length="388" mass="40063">MRAHVTVSWPEEPLPALALPADLLMERLGGLWAPLADAVTENGPGCLWALRWEEGAGWQVLSVPPHDAGDGPVAETPGSRERDAWVVASALAEIAFGRRPRDLADAYDLLDLHAGTVLGLDAVVHALFSGGNPAQVHAVVQPGERVPVLVRAAAETAVGSGKAGYDPECDNEDSLMVARIGGGVLALGVCDGVTGSGDGSGALASRIAVREMRDVLTSGGDVMKALAAADKAVQQGTFGASTALVATLAPDGTAELYSIGDSPAWLVRRRRRGGRIAFRLTPDQTVLAEARRTDPDASIGGSHLTQNLGGKADEPYRATIEVQPGDLLVLMSDGAAIPDHGWFGLELAAMAEAHPTAPALAAALTARAERLGGRDNATAVIAEIHATP</sequence>
<evidence type="ECO:0000259" key="1">
    <source>
        <dbReference type="PROSITE" id="PS51746"/>
    </source>
</evidence>
<evidence type="ECO:0000313" key="2">
    <source>
        <dbReference type="EMBL" id="GAA3225186.1"/>
    </source>
</evidence>